<dbReference type="InterPro" id="IPR004142">
    <property type="entry name" value="NDRG"/>
</dbReference>
<organism evidence="2 3">
    <name type="scientific">Lepeophtheirus salmonis</name>
    <name type="common">Salmon louse</name>
    <name type="synonym">Caligus salmonis</name>
    <dbReference type="NCBI Taxonomy" id="72036"/>
    <lineage>
        <taxon>Eukaryota</taxon>
        <taxon>Metazoa</taxon>
        <taxon>Ecdysozoa</taxon>
        <taxon>Arthropoda</taxon>
        <taxon>Crustacea</taxon>
        <taxon>Multicrustacea</taxon>
        <taxon>Hexanauplia</taxon>
        <taxon>Copepoda</taxon>
        <taxon>Siphonostomatoida</taxon>
        <taxon>Caligidae</taxon>
        <taxon>Lepeophtheirus</taxon>
    </lineage>
</organism>
<proteinExistence type="inferred from homology"/>
<dbReference type="SUPFAM" id="SSF53474">
    <property type="entry name" value="alpha/beta-Hydrolases"/>
    <property type="match status" value="1"/>
</dbReference>
<dbReference type="Gene3D" id="3.40.50.1820">
    <property type="entry name" value="alpha/beta hydrolase"/>
    <property type="match status" value="1"/>
</dbReference>
<dbReference type="InterPro" id="IPR029058">
    <property type="entry name" value="AB_hydrolase_fold"/>
</dbReference>
<dbReference type="AlphaFoldDB" id="A0A7R8D5I9"/>
<reference evidence="2" key="1">
    <citation type="submission" date="2021-02" db="EMBL/GenBank/DDBJ databases">
        <authorList>
            <person name="Bekaert M."/>
        </authorList>
    </citation>
    <scope>NUCLEOTIDE SEQUENCE</scope>
    <source>
        <strain evidence="2">IoA-00</strain>
    </source>
</reference>
<comment type="similarity">
    <text evidence="1">Belongs to the NDRG family.</text>
</comment>
<dbReference type="EMBL" id="HG994587">
    <property type="protein sequence ID" value="CAF3030820.1"/>
    <property type="molecule type" value="Genomic_DNA"/>
</dbReference>
<dbReference type="OrthoDB" id="191979at2759"/>
<name>A0A7R8D5I9_LEPSM</name>
<evidence type="ECO:0000256" key="1">
    <source>
        <dbReference type="ARBA" id="ARBA00005598"/>
    </source>
</evidence>
<dbReference type="Proteomes" id="UP000675881">
    <property type="component" value="Chromosome 8"/>
</dbReference>
<protein>
    <submittedName>
        <fullName evidence="2">NDRG1</fullName>
    </submittedName>
</protein>
<accession>A0A7R8D5I9</accession>
<gene>
    <name evidence="2" type="ORF">LSAA_14271</name>
</gene>
<dbReference type="PANTHER" id="PTHR11034">
    <property type="entry name" value="N-MYC DOWNSTREAM REGULATED"/>
    <property type="match status" value="1"/>
</dbReference>
<keyword evidence="3" id="KW-1185">Reference proteome</keyword>
<sequence>MSKVTWNSLTKMTRKKDVFSLLFMTWEQNHHQWMGFVNHPAMMDIRSKSIIIHVDLLGQEDNARGLPGDTKYPSLQEMGEDLVNILDLLRVKYVIGLGVGLGANVIARFGMMHKTRCLGIVCIHPTATKSGVMEHFRDKIGTWKLTPKSDSESYLMFHRFGHKMDSATNKSAAYDLYKNELKAIQMNQKNVNSLVNSFLNRDDITASLSKGMECECLLICGTKCTAFIQNIETFYNNCDKTKTSLIKIDEVGDVLEEVPSKLSQSILLFCKGLGWLTSLTLPGVERRSSIASDTSEGGRRRSMSMEEYDRPNIRRLSLTTNDSGRSDKLIPEVAKKVFEPNPTMSMTKFTKKNSVGPPPCLGRSRPPRVSPRVMWKTINGSTAPRFPFGVCQTLHTSEDLHHASKTDGWIPHPVGRRRTPCPTTWRS</sequence>
<evidence type="ECO:0000313" key="3">
    <source>
        <dbReference type="Proteomes" id="UP000675881"/>
    </source>
</evidence>
<dbReference type="Pfam" id="PF03096">
    <property type="entry name" value="Ndr"/>
    <property type="match status" value="1"/>
</dbReference>
<evidence type="ECO:0000313" key="2">
    <source>
        <dbReference type="EMBL" id="CAF3030820.1"/>
    </source>
</evidence>